<dbReference type="PANTHER" id="PTHR10890:SF26">
    <property type="entry name" value="CYSTEINE--TRNA LIGASE 1, CYTOPLASMIC-RELATED"/>
    <property type="match status" value="1"/>
</dbReference>
<accession>A0A438IGJ0</accession>
<dbReference type="AlphaFoldDB" id="A0A438IGJ0"/>
<organism evidence="9 10">
    <name type="scientific">Vitis vinifera</name>
    <name type="common">Grape</name>
    <dbReference type="NCBI Taxonomy" id="29760"/>
    <lineage>
        <taxon>Eukaryota</taxon>
        <taxon>Viridiplantae</taxon>
        <taxon>Streptophyta</taxon>
        <taxon>Embryophyta</taxon>
        <taxon>Tracheophyta</taxon>
        <taxon>Spermatophyta</taxon>
        <taxon>Magnoliopsida</taxon>
        <taxon>eudicotyledons</taxon>
        <taxon>Gunneridae</taxon>
        <taxon>Pentapetalae</taxon>
        <taxon>rosids</taxon>
        <taxon>Vitales</taxon>
        <taxon>Vitaceae</taxon>
        <taxon>Viteae</taxon>
        <taxon>Vitis</taxon>
    </lineage>
</organism>
<reference evidence="9 10" key="1">
    <citation type="journal article" date="2018" name="PLoS Genet.">
        <title>Population sequencing reveals clonal diversity and ancestral inbreeding in the grapevine cultivar Chardonnay.</title>
        <authorList>
            <person name="Roach M.J."/>
            <person name="Johnson D.L."/>
            <person name="Bohlmann J."/>
            <person name="van Vuuren H.J."/>
            <person name="Jones S.J."/>
            <person name="Pretorius I.S."/>
            <person name="Schmidt S.A."/>
            <person name="Borneman A.R."/>
        </authorList>
    </citation>
    <scope>NUCLEOTIDE SEQUENCE [LARGE SCALE GENOMIC DNA]</scope>
    <source>
        <strain evidence="10">cv. Chardonnay</strain>
        <tissue evidence="9">Leaf</tissue>
    </source>
</reference>
<dbReference type="InterPro" id="IPR009080">
    <property type="entry name" value="tRNAsynth_Ia_anticodon-bd"/>
</dbReference>
<keyword evidence="4" id="KW-0547">Nucleotide-binding</keyword>
<dbReference type="InterPro" id="IPR024909">
    <property type="entry name" value="Cys-tRNA/MSH_ligase"/>
</dbReference>
<sequence length="368" mass="41447">MVLPIQPRVSDHMDQIKDMITQIINNDCAYTIDGDVYFAVDKSPNYGRLSGRKLENNRAGERVAVDSRKRNPADFALWKAAKPGEPSWDSPWGPGRPGWHIECTCQESIVSYWMHNGHVTNNNEKMSKSLGNFFTIRQITDLYHPLALRYFLLGTHYRSPVNYSIAQLEIASEAVFYIYQTLRDCEDTLSLFQEVNGRNVCITPAAQDCIRTLQTDFQTKMSDDLSTPHILNASLQEALRFINSCLNMLKKKQQKQQQLSAVESLTELGKEVKGVLSVLGLLSTLAYSEVLQQLKGKALKRAGMIEDDVLHLIEERALARKNKDFSKGDQIRADLASKGIALMDVGKETIWRPCVPVQQEPQAPASST</sequence>
<dbReference type="PANTHER" id="PTHR10890">
    <property type="entry name" value="CYSTEINYL-TRNA SYNTHETASE"/>
    <property type="match status" value="1"/>
</dbReference>
<evidence type="ECO:0000256" key="6">
    <source>
        <dbReference type="ARBA" id="ARBA00022840"/>
    </source>
</evidence>
<dbReference type="Gene3D" id="3.40.50.620">
    <property type="entry name" value="HUPs"/>
    <property type="match status" value="2"/>
</dbReference>
<dbReference type="Pfam" id="PF01406">
    <property type="entry name" value="tRNA-synt_1e"/>
    <property type="match status" value="2"/>
</dbReference>
<dbReference type="GO" id="GO:0006418">
    <property type="term" value="P:tRNA aminoacylation for protein translation"/>
    <property type="evidence" value="ECO:0007669"/>
    <property type="project" value="InterPro"/>
</dbReference>
<evidence type="ECO:0000313" key="10">
    <source>
        <dbReference type="Proteomes" id="UP000288805"/>
    </source>
</evidence>
<evidence type="ECO:0000256" key="4">
    <source>
        <dbReference type="ARBA" id="ARBA00022741"/>
    </source>
</evidence>
<dbReference type="FunFam" id="1.20.120.1910:FF:000003">
    <property type="entry name" value="Cysteine--tRNA ligase CPS1, chloroplastic/mitochondrial"/>
    <property type="match status" value="1"/>
</dbReference>
<keyword evidence="6" id="KW-0067">ATP-binding</keyword>
<name>A0A438IGJ0_VITVI</name>
<evidence type="ECO:0000256" key="1">
    <source>
        <dbReference type="ARBA" id="ARBA00001947"/>
    </source>
</evidence>
<comment type="cofactor">
    <cofactor evidence="1">
        <name>Zn(2+)</name>
        <dbReference type="ChEBI" id="CHEBI:29105"/>
    </cofactor>
</comment>
<dbReference type="SUPFAM" id="SSF52374">
    <property type="entry name" value="Nucleotidylyl transferase"/>
    <property type="match status" value="1"/>
</dbReference>
<proteinExistence type="predicted"/>
<keyword evidence="2 9" id="KW-0436">Ligase</keyword>
<feature type="domain" description="Cysteinyl-tRNA ligase anticodon binding" evidence="8">
    <location>
        <begin position="308"/>
        <end position="352"/>
    </location>
</feature>
<evidence type="ECO:0000256" key="3">
    <source>
        <dbReference type="ARBA" id="ARBA00022723"/>
    </source>
</evidence>
<dbReference type="GO" id="GO:0005524">
    <property type="term" value="F:ATP binding"/>
    <property type="evidence" value="ECO:0007669"/>
    <property type="project" value="UniProtKB-KW"/>
</dbReference>
<dbReference type="InterPro" id="IPR032678">
    <property type="entry name" value="tRNA-synt_1_cat_dom"/>
</dbReference>
<evidence type="ECO:0000259" key="7">
    <source>
        <dbReference type="Pfam" id="PF01406"/>
    </source>
</evidence>
<feature type="domain" description="tRNA synthetases class I catalytic" evidence="7">
    <location>
        <begin position="5"/>
        <end position="105"/>
    </location>
</feature>
<evidence type="ECO:0000259" key="8">
    <source>
        <dbReference type="Pfam" id="PF23493"/>
    </source>
</evidence>
<dbReference type="Pfam" id="PF23493">
    <property type="entry name" value="CysS_C"/>
    <property type="match status" value="1"/>
</dbReference>
<keyword evidence="3" id="KW-0479">Metal-binding</keyword>
<dbReference type="InterPro" id="IPR014729">
    <property type="entry name" value="Rossmann-like_a/b/a_fold"/>
</dbReference>
<evidence type="ECO:0000256" key="2">
    <source>
        <dbReference type="ARBA" id="ARBA00022598"/>
    </source>
</evidence>
<dbReference type="Gene3D" id="1.20.120.1910">
    <property type="entry name" value="Cysteine-tRNA ligase, C-terminal anti-codon recognition domain"/>
    <property type="match status" value="1"/>
</dbReference>
<feature type="domain" description="tRNA synthetases class I catalytic" evidence="7">
    <location>
        <begin position="107"/>
        <end position="171"/>
    </location>
</feature>
<evidence type="ECO:0000256" key="5">
    <source>
        <dbReference type="ARBA" id="ARBA00022833"/>
    </source>
</evidence>
<dbReference type="GO" id="GO:0004812">
    <property type="term" value="F:aminoacyl-tRNA ligase activity"/>
    <property type="evidence" value="ECO:0007669"/>
    <property type="project" value="InterPro"/>
</dbReference>
<comment type="caution">
    <text evidence="9">The sequence shown here is derived from an EMBL/GenBank/DDBJ whole genome shotgun (WGS) entry which is preliminary data.</text>
</comment>
<dbReference type="SUPFAM" id="SSF47323">
    <property type="entry name" value="Anticodon-binding domain of a subclass of class I aminoacyl-tRNA synthetases"/>
    <property type="match status" value="1"/>
</dbReference>
<dbReference type="InterPro" id="IPR056411">
    <property type="entry name" value="CysS_C"/>
</dbReference>
<evidence type="ECO:0000313" key="9">
    <source>
        <dbReference type="EMBL" id="RVW95858.1"/>
    </source>
</evidence>
<dbReference type="GO" id="GO:0046872">
    <property type="term" value="F:metal ion binding"/>
    <property type="evidence" value="ECO:0007669"/>
    <property type="project" value="UniProtKB-KW"/>
</dbReference>
<gene>
    <name evidence="9" type="primary">VvCHDp000716_4</name>
    <name evidence="9" type="ORF">CK203_025830</name>
</gene>
<dbReference type="Proteomes" id="UP000288805">
    <property type="component" value="Unassembled WGS sequence"/>
</dbReference>
<dbReference type="EMBL" id="QGNW01000111">
    <property type="protein sequence ID" value="RVW95858.1"/>
    <property type="molecule type" value="Genomic_DNA"/>
</dbReference>
<keyword evidence="5" id="KW-0862">Zinc</keyword>
<protein>
    <submittedName>
        <fullName evidence="9">Cysteine--tRNA ligase 2, cytoplasmic</fullName>
    </submittedName>
</protein>